<sequence>MAWSYVISNTELMTHKEALLKTEAGQKLSPDEKNKIYLGIRQLNMQEMFAYSPTSPPPQPYPYRDQINSSALFRLFLMQCLSRSMNATEWSTTGCTASRVILAQKHIILASLFMVHNC</sequence>
<gene>
    <name evidence="1" type="ORF">PXEA_LOCUS1415</name>
</gene>
<evidence type="ECO:0000313" key="1">
    <source>
        <dbReference type="EMBL" id="VEL07975.1"/>
    </source>
</evidence>
<accession>A0A448WC17</accession>
<protein>
    <submittedName>
        <fullName evidence="1">Uncharacterized protein</fullName>
    </submittedName>
</protein>
<dbReference type="OrthoDB" id="6276025at2759"/>
<dbReference type="EMBL" id="CAAALY010002866">
    <property type="protein sequence ID" value="VEL07975.1"/>
    <property type="molecule type" value="Genomic_DNA"/>
</dbReference>
<reference evidence="1" key="1">
    <citation type="submission" date="2018-11" db="EMBL/GenBank/DDBJ databases">
        <authorList>
            <consortium name="Pathogen Informatics"/>
        </authorList>
    </citation>
    <scope>NUCLEOTIDE SEQUENCE</scope>
</reference>
<dbReference type="Proteomes" id="UP000784294">
    <property type="component" value="Unassembled WGS sequence"/>
</dbReference>
<organism evidence="1 2">
    <name type="scientific">Protopolystoma xenopodis</name>
    <dbReference type="NCBI Taxonomy" id="117903"/>
    <lineage>
        <taxon>Eukaryota</taxon>
        <taxon>Metazoa</taxon>
        <taxon>Spiralia</taxon>
        <taxon>Lophotrochozoa</taxon>
        <taxon>Platyhelminthes</taxon>
        <taxon>Monogenea</taxon>
        <taxon>Polyopisthocotylea</taxon>
        <taxon>Polystomatidea</taxon>
        <taxon>Polystomatidae</taxon>
        <taxon>Protopolystoma</taxon>
    </lineage>
</organism>
<name>A0A448WC17_9PLAT</name>
<proteinExistence type="predicted"/>
<dbReference type="AlphaFoldDB" id="A0A448WC17"/>
<evidence type="ECO:0000313" key="2">
    <source>
        <dbReference type="Proteomes" id="UP000784294"/>
    </source>
</evidence>
<keyword evidence="2" id="KW-1185">Reference proteome</keyword>
<comment type="caution">
    <text evidence="1">The sequence shown here is derived from an EMBL/GenBank/DDBJ whole genome shotgun (WGS) entry which is preliminary data.</text>
</comment>